<feature type="binding site" evidence="16">
    <location>
        <begin position="7"/>
        <end position="10"/>
    </location>
    <ligand>
        <name>ATP</name>
        <dbReference type="ChEBI" id="CHEBI:30616"/>
    </ligand>
</feature>
<evidence type="ECO:0000313" key="21">
    <source>
        <dbReference type="Proteomes" id="UP000633619"/>
    </source>
</evidence>
<dbReference type="Pfam" id="PF22468">
    <property type="entry name" value="ACT_9"/>
    <property type="match status" value="1"/>
</dbReference>
<dbReference type="NCBIfam" id="TIGR00657">
    <property type="entry name" value="asp_kinases"/>
    <property type="match status" value="1"/>
</dbReference>
<protein>
    <recommendedName>
        <fullName evidence="17">Aspartokinase</fullName>
        <ecNumber evidence="17">2.7.2.4</ecNumber>
    </recommendedName>
</protein>
<dbReference type="NCBIfam" id="TIGR00656">
    <property type="entry name" value="asp_kin_monofn"/>
    <property type="match status" value="1"/>
</dbReference>
<evidence type="ECO:0000256" key="15">
    <source>
        <dbReference type="ARBA" id="ARBA00063835"/>
    </source>
</evidence>
<feature type="domain" description="ACT" evidence="19">
    <location>
        <begin position="264"/>
        <end position="335"/>
    </location>
</feature>
<evidence type="ECO:0000256" key="12">
    <source>
        <dbReference type="ARBA" id="ARBA00022915"/>
    </source>
</evidence>
<dbReference type="InterPro" id="IPR018042">
    <property type="entry name" value="Aspartate_kinase_CS"/>
</dbReference>
<dbReference type="PANTHER" id="PTHR21499">
    <property type="entry name" value="ASPARTATE KINASE"/>
    <property type="match status" value="1"/>
</dbReference>
<dbReference type="UniPathway" id="UPA00051">
    <property type="reaction ID" value="UER00462"/>
</dbReference>
<feature type="binding site" evidence="16">
    <location>
        <begin position="173"/>
        <end position="174"/>
    </location>
    <ligand>
        <name>ATP</name>
        <dbReference type="ChEBI" id="CHEBI:30616"/>
    </ligand>
</feature>
<dbReference type="SUPFAM" id="SSF53633">
    <property type="entry name" value="Carbamate kinase-like"/>
    <property type="match status" value="1"/>
</dbReference>
<dbReference type="SUPFAM" id="SSF55021">
    <property type="entry name" value="ACT-like"/>
    <property type="match status" value="2"/>
</dbReference>
<dbReference type="InterPro" id="IPR001048">
    <property type="entry name" value="Asp/Glu/Uridylate_kinase"/>
</dbReference>
<evidence type="ECO:0000256" key="13">
    <source>
        <dbReference type="ARBA" id="ARBA00023154"/>
    </source>
</evidence>
<dbReference type="GO" id="GO:0019877">
    <property type="term" value="P:diaminopimelate biosynthetic process"/>
    <property type="evidence" value="ECO:0007669"/>
    <property type="project" value="UniProtKB-KW"/>
</dbReference>
<dbReference type="PROSITE" id="PS00324">
    <property type="entry name" value="ASPARTOKINASE"/>
    <property type="match status" value="1"/>
</dbReference>
<dbReference type="GO" id="GO:0005829">
    <property type="term" value="C:cytosol"/>
    <property type="evidence" value="ECO:0007669"/>
    <property type="project" value="TreeGrafter"/>
</dbReference>
<keyword evidence="9 16" id="KW-0547">Nucleotide-binding</keyword>
<dbReference type="PANTHER" id="PTHR21499:SF68">
    <property type="entry name" value="ASPARTOKINASE 2"/>
    <property type="match status" value="1"/>
</dbReference>
<dbReference type="UniPathway" id="UPA00050">
    <property type="reaction ID" value="UER00461"/>
</dbReference>
<keyword evidence="7 17" id="KW-0808">Transferase</keyword>
<evidence type="ECO:0000256" key="11">
    <source>
        <dbReference type="ARBA" id="ARBA00022840"/>
    </source>
</evidence>
<keyword evidence="10 17" id="KW-0418">Kinase</keyword>
<dbReference type="CDD" id="cd04261">
    <property type="entry name" value="AAK_AKii-LysC-BS"/>
    <property type="match status" value="1"/>
</dbReference>
<dbReference type="EMBL" id="JAECVW010000002">
    <property type="protein sequence ID" value="MBH8594717.1"/>
    <property type="molecule type" value="Genomic_DNA"/>
</dbReference>
<keyword evidence="6 18" id="KW-0028">Amino-acid biosynthesis</keyword>
<reference evidence="20 21" key="1">
    <citation type="submission" date="2020-12" db="EMBL/GenBank/DDBJ databases">
        <title>WGS of Thermoactinomyces spp.</title>
        <authorList>
            <person name="Cheng K."/>
        </authorList>
    </citation>
    <scope>NUCLEOTIDE SEQUENCE [LARGE SCALE GENOMIC DNA]</scope>
    <source>
        <strain evidence="21">CICC 10671\DSM 43846</strain>
    </source>
</reference>
<accession>A0A8I1DE97</accession>
<dbReference type="InterPro" id="IPR041740">
    <property type="entry name" value="AKii-LysC-BS"/>
</dbReference>
<feature type="binding site" evidence="16">
    <location>
        <position position="74"/>
    </location>
    <ligand>
        <name>substrate</name>
    </ligand>
</feature>
<comment type="caution">
    <text evidence="20">The sequence shown here is derived from an EMBL/GenBank/DDBJ whole genome shotgun (WGS) entry which is preliminary data.</text>
</comment>
<dbReference type="FunFam" id="3.30.2130.10:FF:000001">
    <property type="entry name" value="Bifunctional aspartokinase/homoserine dehydrogenase"/>
    <property type="match status" value="1"/>
</dbReference>
<evidence type="ECO:0000256" key="6">
    <source>
        <dbReference type="ARBA" id="ARBA00022605"/>
    </source>
</evidence>
<evidence type="ECO:0000256" key="5">
    <source>
        <dbReference type="ARBA" id="ARBA00010122"/>
    </source>
</evidence>
<dbReference type="CDD" id="cd04923">
    <property type="entry name" value="ACT_AK-LysC-DapG-like_2"/>
    <property type="match status" value="1"/>
</dbReference>
<evidence type="ECO:0000256" key="3">
    <source>
        <dbReference type="ARBA" id="ARBA00004986"/>
    </source>
</evidence>
<feature type="binding site" evidence="16">
    <location>
        <position position="47"/>
    </location>
    <ligand>
        <name>substrate</name>
    </ligand>
</feature>
<dbReference type="Gene3D" id="3.30.2130.10">
    <property type="entry name" value="VC0802-like"/>
    <property type="match status" value="1"/>
</dbReference>
<evidence type="ECO:0000256" key="7">
    <source>
        <dbReference type="ARBA" id="ARBA00022679"/>
    </source>
</evidence>
<dbReference type="GO" id="GO:0009088">
    <property type="term" value="P:threonine biosynthetic process"/>
    <property type="evidence" value="ECO:0007669"/>
    <property type="project" value="UniProtKB-UniPathway"/>
</dbReference>
<dbReference type="GO" id="GO:0005524">
    <property type="term" value="F:ATP binding"/>
    <property type="evidence" value="ECO:0007669"/>
    <property type="project" value="UniProtKB-KW"/>
</dbReference>
<evidence type="ECO:0000256" key="1">
    <source>
        <dbReference type="ARBA" id="ARBA00003121"/>
    </source>
</evidence>
<dbReference type="InterPro" id="IPR045865">
    <property type="entry name" value="ACT-like_dom_sf"/>
</dbReference>
<evidence type="ECO:0000256" key="2">
    <source>
        <dbReference type="ARBA" id="ARBA00004766"/>
    </source>
</evidence>
<dbReference type="FunFam" id="3.40.1160.10:FF:000002">
    <property type="entry name" value="Aspartokinase"/>
    <property type="match status" value="1"/>
</dbReference>
<comment type="subunit">
    <text evidence="15">Tetramer consisting of 2 isoforms Alpha (catalytic and regulation) and of a homodimer of 2 isoforms Beta (regulation).</text>
</comment>
<evidence type="ECO:0000256" key="14">
    <source>
        <dbReference type="ARBA" id="ARBA00047872"/>
    </source>
</evidence>
<keyword evidence="13" id="KW-0457">Lysine biosynthesis</keyword>
<comment type="function">
    <text evidence="1">Catalyzes the phosphorylation of the beta-carboxyl group of aspartic acid with ATP to yield 4-phospho-L-aspartate, which is involved in the branched biosynthetic pathway leading to the biosynthesis of amino acids threonine, isoleucine and methionine.</text>
</comment>
<dbReference type="AlphaFoldDB" id="A0A8I1DE97"/>
<dbReference type="PROSITE" id="PS51671">
    <property type="entry name" value="ACT"/>
    <property type="match status" value="1"/>
</dbReference>
<feature type="binding site" evidence="16">
    <location>
        <position position="184"/>
    </location>
    <ligand>
        <name>ATP</name>
        <dbReference type="ChEBI" id="CHEBI:30616"/>
    </ligand>
</feature>
<evidence type="ECO:0000256" key="9">
    <source>
        <dbReference type="ARBA" id="ARBA00022741"/>
    </source>
</evidence>
<dbReference type="GO" id="GO:0009090">
    <property type="term" value="P:homoserine biosynthetic process"/>
    <property type="evidence" value="ECO:0007669"/>
    <property type="project" value="TreeGrafter"/>
</dbReference>
<name>A0A8I1DE97_THEIN</name>
<dbReference type="CDD" id="cd04913">
    <property type="entry name" value="ACT_AKii-LysC-BS-like_1"/>
    <property type="match status" value="1"/>
</dbReference>
<keyword evidence="11 16" id="KW-0067">ATP-binding</keyword>
<dbReference type="InterPro" id="IPR002912">
    <property type="entry name" value="ACT_dom"/>
</dbReference>
<evidence type="ECO:0000256" key="10">
    <source>
        <dbReference type="ARBA" id="ARBA00022777"/>
    </source>
</evidence>
<organism evidence="20 21">
    <name type="scientific">Thermoactinomyces intermedius</name>
    <dbReference type="NCBI Taxonomy" id="2024"/>
    <lineage>
        <taxon>Bacteria</taxon>
        <taxon>Bacillati</taxon>
        <taxon>Bacillota</taxon>
        <taxon>Bacilli</taxon>
        <taxon>Bacillales</taxon>
        <taxon>Thermoactinomycetaceae</taxon>
        <taxon>Thermoactinomyces</taxon>
    </lineage>
</organism>
<evidence type="ECO:0000256" key="17">
    <source>
        <dbReference type="RuleBase" id="RU003448"/>
    </source>
</evidence>
<gene>
    <name evidence="20" type="ORF">I8U20_05160</name>
</gene>
<dbReference type="Proteomes" id="UP000633619">
    <property type="component" value="Unassembled WGS sequence"/>
</dbReference>
<evidence type="ECO:0000313" key="20">
    <source>
        <dbReference type="EMBL" id="MBH8594717.1"/>
    </source>
</evidence>
<evidence type="ECO:0000256" key="4">
    <source>
        <dbReference type="ARBA" id="ARBA00005139"/>
    </source>
</evidence>
<proteinExistence type="inferred from homology"/>
<dbReference type="NCBIfam" id="NF005154">
    <property type="entry name" value="PRK06635.1-2"/>
    <property type="match status" value="1"/>
</dbReference>
<sequence>MGIVVQKFGGTSVGDVARIHKVADRIAETARQGHQCVIVVSAMGKSTDELVHLANEISSHPEPREMDMLLATGEQVSIALLTMALKERGLKARSMTGWQAGIQTDHVHGKARVTKVRTEAVLECLNQGEVVVVAGFQGISPENEITTLGRGGSDTTAVVLAAALGADCCEIYTDVTGVFTADPRVVPAARKMDEITYEEMLELAHLGAGVLHPRSVETALHHQVRLMVRSSFVDEPGTWVKGEKTMENELNVRGIAHDLDVARIKVLGLPNRENMLSQLFGLIGGANINVDIIVQSEHDQKEIDVAFSVQESEKDATIELLESAKDSLGYAQLISESGLAKVSAVGMGMMTKPGVAAKMFATLSEAGIRVKMVSTSEIKISCVVNREVALEAVRRLHTAFGLDQTEAKEPVLQGVAKES</sequence>
<evidence type="ECO:0000259" key="19">
    <source>
        <dbReference type="PROSITE" id="PS51671"/>
    </source>
</evidence>
<dbReference type="PIRSF" id="PIRSF000726">
    <property type="entry name" value="Asp_kin"/>
    <property type="match status" value="1"/>
</dbReference>
<dbReference type="InterPro" id="IPR036393">
    <property type="entry name" value="AceGlu_kinase-like_sf"/>
</dbReference>
<keyword evidence="21" id="KW-1185">Reference proteome</keyword>
<comment type="pathway">
    <text evidence="2 18">Amino-acid biosynthesis; L-lysine biosynthesis via DAP pathway; (S)-tetrahydrodipicolinate from L-aspartate: step 1/4.</text>
</comment>
<dbReference type="Gene3D" id="3.40.1160.10">
    <property type="entry name" value="Acetylglutamate kinase-like"/>
    <property type="match status" value="1"/>
</dbReference>
<dbReference type="InterPro" id="IPR054352">
    <property type="entry name" value="ACT_Aspartokinase"/>
</dbReference>
<comment type="pathway">
    <text evidence="4 18">Amino-acid biosynthesis; L-threonine biosynthesis; L-threonine from L-aspartate: step 1/5.</text>
</comment>
<dbReference type="InterPro" id="IPR005260">
    <property type="entry name" value="Asp_kin_monofn"/>
</dbReference>
<evidence type="ECO:0000256" key="8">
    <source>
        <dbReference type="ARBA" id="ARBA00022737"/>
    </source>
</evidence>
<keyword evidence="12" id="KW-0220">Diaminopimelate biosynthesis</keyword>
<dbReference type="RefSeq" id="WP_181731944.1">
    <property type="nucleotide sequence ID" value="NZ_JACEIR010000004.1"/>
</dbReference>
<dbReference type="Pfam" id="PF00696">
    <property type="entry name" value="AA_kinase"/>
    <property type="match status" value="1"/>
</dbReference>
<dbReference type="GO" id="GO:0009089">
    <property type="term" value="P:lysine biosynthetic process via diaminopimelate"/>
    <property type="evidence" value="ECO:0007669"/>
    <property type="project" value="UniProtKB-UniPathway"/>
</dbReference>
<dbReference type="GO" id="GO:0004072">
    <property type="term" value="F:aspartate kinase activity"/>
    <property type="evidence" value="ECO:0007669"/>
    <property type="project" value="UniProtKB-EC"/>
</dbReference>
<comment type="catalytic activity">
    <reaction evidence="14 17">
        <text>L-aspartate + ATP = 4-phospho-L-aspartate + ADP</text>
        <dbReference type="Rhea" id="RHEA:23776"/>
        <dbReference type="ChEBI" id="CHEBI:29991"/>
        <dbReference type="ChEBI" id="CHEBI:30616"/>
        <dbReference type="ChEBI" id="CHEBI:57535"/>
        <dbReference type="ChEBI" id="CHEBI:456216"/>
        <dbReference type="EC" id="2.7.2.4"/>
    </reaction>
</comment>
<dbReference type="InterPro" id="IPR001341">
    <property type="entry name" value="Asp_kinase"/>
</dbReference>
<comment type="pathway">
    <text evidence="3 18">Amino-acid biosynthesis; L-methionine biosynthesis via de novo pathway; L-homoserine from L-aspartate: step 1/3.</text>
</comment>
<keyword evidence="8" id="KW-0677">Repeat</keyword>
<evidence type="ECO:0000256" key="16">
    <source>
        <dbReference type="PIRSR" id="PIRSR000726-1"/>
    </source>
</evidence>
<evidence type="ECO:0000256" key="18">
    <source>
        <dbReference type="RuleBase" id="RU004249"/>
    </source>
</evidence>
<dbReference type="UniPathway" id="UPA00034">
    <property type="reaction ID" value="UER00015"/>
</dbReference>
<comment type="similarity">
    <text evidence="5 17">Belongs to the aspartokinase family.</text>
</comment>
<dbReference type="NCBIfam" id="NF005155">
    <property type="entry name" value="PRK06635.1-4"/>
    <property type="match status" value="1"/>
</dbReference>
<dbReference type="EC" id="2.7.2.4" evidence="17"/>